<dbReference type="Pfam" id="PF03417">
    <property type="entry name" value="AAT"/>
    <property type="match status" value="1"/>
</dbReference>
<dbReference type="EMBL" id="UOEI01000473">
    <property type="protein sequence ID" value="VAW06461.1"/>
    <property type="molecule type" value="Genomic_DNA"/>
</dbReference>
<proteinExistence type="predicted"/>
<name>A0A3B0SJQ2_9ZZZZ</name>
<dbReference type="InterPro" id="IPR047801">
    <property type="entry name" value="Peptidase_C45"/>
</dbReference>
<dbReference type="PANTHER" id="PTHR34180">
    <property type="entry name" value="PEPTIDASE C45"/>
    <property type="match status" value="1"/>
</dbReference>
<dbReference type="PANTHER" id="PTHR34180:SF1">
    <property type="entry name" value="BETA-ALANYL-DOPAMINE_CARCININE HYDROLASE"/>
    <property type="match status" value="1"/>
</dbReference>
<dbReference type="Gene3D" id="3.60.60.10">
    <property type="entry name" value="Penicillin V Acylase, Chain A"/>
    <property type="match status" value="1"/>
</dbReference>
<dbReference type="InterPro" id="IPR047794">
    <property type="entry name" value="C45_proenzyme-like"/>
</dbReference>
<dbReference type="InterPro" id="IPR005079">
    <property type="entry name" value="Peptidase_C45_hydrolase"/>
</dbReference>
<sequence>MRTLTRLSATGTPEEVGSTHGSAFADEIKQYAADRVALSGIGTSLDRDAILDIARSMLPAHEAYDTDLSTEMVAMADAAGITPAEAVIVGGYTDFIDTVRAVADGKAFEDTCTAIITPNGTSNGAGFLAQTWDMHASATPHVFMLDVTVAGFPRALLFTTHGALGQIGMNDAGIAVGINNLTVTDGAFGVTWPFVVRKALKQSTFENAVSCITDAPLAGAHSFLVLDANGRGAVIEATPTATHVEHLEDTPLVHTNHCVATATVAVEAERPDSLVRSSLARVDQATELLADSPHTLDRLMALFADERSICRHPDPEFHYETSGAAIMRPATGDLWACWGRPSENDYEHFTLDSA</sequence>
<gene>
    <name evidence="2" type="ORF">MNBD_ACTINO01-1719</name>
</gene>
<dbReference type="Gene3D" id="1.10.10.2120">
    <property type="match status" value="1"/>
</dbReference>
<feature type="domain" description="Peptidase C45 hydrolase" evidence="1">
    <location>
        <begin position="122"/>
        <end position="342"/>
    </location>
</feature>
<protein>
    <recommendedName>
        <fullName evidence="1">Peptidase C45 hydrolase domain-containing protein</fullName>
    </recommendedName>
</protein>
<dbReference type="NCBIfam" id="NF040521">
    <property type="entry name" value="C45_proenzyme"/>
    <property type="match status" value="1"/>
</dbReference>
<reference evidence="2" key="1">
    <citation type="submission" date="2018-06" db="EMBL/GenBank/DDBJ databases">
        <authorList>
            <person name="Zhirakovskaya E."/>
        </authorList>
    </citation>
    <scope>NUCLEOTIDE SEQUENCE</scope>
</reference>
<dbReference type="AlphaFoldDB" id="A0A3B0SJQ2"/>
<organism evidence="2">
    <name type="scientific">hydrothermal vent metagenome</name>
    <dbReference type="NCBI Taxonomy" id="652676"/>
    <lineage>
        <taxon>unclassified sequences</taxon>
        <taxon>metagenomes</taxon>
        <taxon>ecological metagenomes</taxon>
    </lineage>
</organism>
<evidence type="ECO:0000259" key="1">
    <source>
        <dbReference type="Pfam" id="PF03417"/>
    </source>
</evidence>
<accession>A0A3B0SJQ2</accession>
<evidence type="ECO:0000313" key="2">
    <source>
        <dbReference type="EMBL" id="VAW06461.1"/>
    </source>
</evidence>